<dbReference type="RefSeq" id="WP_125017887.1">
    <property type="nucleotide sequence ID" value="NZ_QWEZ01000002.1"/>
</dbReference>
<dbReference type="Pfam" id="PF13458">
    <property type="entry name" value="Peripla_BP_6"/>
    <property type="match status" value="1"/>
</dbReference>
<dbReference type="InterPro" id="IPR051010">
    <property type="entry name" value="BCAA_transport"/>
</dbReference>
<dbReference type="PRINTS" id="PR00337">
    <property type="entry name" value="LEUILEVALBP"/>
</dbReference>
<evidence type="ECO:0000256" key="1">
    <source>
        <dbReference type="ARBA" id="ARBA00010062"/>
    </source>
</evidence>
<feature type="chain" id="PRO_5018021910" description="Leucine-binding protein domain-containing protein" evidence="5">
    <location>
        <begin position="29"/>
        <end position="398"/>
    </location>
</feature>
<feature type="domain" description="Leucine-binding protein" evidence="6">
    <location>
        <begin position="35"/>
        <end position="374"/>
    </location>
</feature>
<evidence type="ECO:0000256" key="4">
    <source>
        <dbReference type="ARBA" id="ARBA00022970"/>
    </source>
</evidence>
<keyword evidence="2" id="KW-0813">Transport</keyword>
<accession>A0A3P3VR60</accession>
<reference evidence="7 8" key="1">
    <citation type="submission" date="2018-08" db="EMBL/GenBank/DDBJ databases">
        <authorList>
            <person name="Khan S.A."/>
        </authorList>
    </citation>
    <scope>NUCLEOTIDE SEQUENCE [LARGE SCALE GENOMIC DNA]</scope>
    <source>
        <strain evidence="7 8">GTF-13</strain>
    </source>
</reference>
<gene>
    <name evidence="7" type="ORF">D0544_15945</name>
</gene>
<dbReference type="SUPFAM" id="SSF53822">
    <property type="entry name" value="Periplasmic binding protein-like I"/>
    <property type="match status" value="1"/>
</dbReference>
<evidence type="ECO:0000256" key="5">
    <source>
        <dbReference type="SAM" id="SignalP"/>
    </source>
</evidence>
<keyword evidence="4" id="KW-0029">Amino-acid transport</keyword>
<proteinExistence type="inferred from homology"/>
<sequence>MKFVYTVLHALRASLALLLLATVPMGLAQGDEHPPIKVGVTASLSGNYQAQGQGLLEGLKMWVRDINARGSLLGRRVVLVGYDDESSPQKSAQLYERLIREDKVDLLVGPYASDLTLAASAVAEKFNIPMVSGTAASEEIWNQGFANIFQVDLPAHKYMVGGLEIARAAGIERVGILYQDSQFTRDVASGARAEAQQLGMEVVEFSSYSPNTRDFSDLVKGLRQQQAELVLGASYLDDSVAIVQELKRQNFSPRAVGFTSGPSLVEFGERLGADAEGVLGFTPWLRAAREPMAYDFDFRYRQLYGRSADSNSAGGYAAGEVLEAAVRLAGSLEQERVREQLRNMSFLSIVGRYQVDEKGMQVGKSMYILQWQNGHRALVLPARYAEVKSQPFQPWDRR</sequence>
<comment type="similarity">
    <text evidence="1">Belongs to the leucine-binding protein family.</text>
</comment>
<name>A0A3P3VR60_9GAMM</name>
<evidence type="ECO:0000256" key="3">
    <source>
        <dbReference type="ARBA" id="ARBA00022729"/>
    </source>
</evidence>
<reference evidence="7 8" key="2">
    <citation type="submission" date="2018-12" db="EMBL/GenBank/DDBJ databases">
        <title>Simiduia agarivorans gen. nov., sp. nov., a marine, agarolytic bacterium isolated from shallow coastal water from Keelung, Taiwan.</title>
        <authorList>
            <person name="Shieh W.Y."/>
        </authorList>
    </citation>
    <scope>NUCLEOTIDE SEQUENCE [LARGE SCALE GENOMIC DNA]</scope>
    <source>
        <strain evidence="7 8">GTF-13</strain>
    </source>
</reference>
<dbReference type="InterPro" id="IPR000709">
    <property type="entry name" value="Leu_Ile_Val-bd"/>
</dbReference>
<keyword evidence="3 5" id="KW-0732">Signal</keyword>
<dbReference type="PANTHER" id="PTHR30483">
    <property type="entry name" value="LEUCINE-SPECIFIC-BINDING PROTEIN"/>
    <property type="match status" value="1"/>
</dbReference>
<evidence type="ECO:0000313" key="8">
    <source>
        <dbReference type="Proteomes" id="UP000280792"/>
    </source>
</evidence>
<dbReference type="Proteomes" id="UP000280792">
    <property type="component" value="Unassembled WGS sequence"/>
</dbReference>
<protein>
    <recommendedName>
        <fullName evidence="6">Leucine-binding protein domain-containing protein</fullName>
    </recommendedName>
</protein>
<dbReference type="InterPro" id="IPR028081">
    <property type="entry name" value="Leu-bd"/>
</dbReference>
<dbReference type="Gene3D" id="3.40.50.2300">
    <property type="match status" value="2"/>
</dbReference>
<evidence type="ECO:0000256" key="2">
    <source>
        <dbReference type="ARBA" id="ARBA00022448"/>
    </source>
</evidence>
<organism evidence="7 8">
    <name type="scientific">Aestuariirhabdus litorea</name>
    <dbReference type="NCBI Taxonomy" id="2528527"/>
    <lineage>
        <taxon>Bacteria</taxon>
        <taxon>Pseudomonadati</taxon>
        <taxon>Pseudomonadota</taxon>
        <taxon>Gammaproteobacteria</taxon>
        <taxon>Oceanospirillales</taxon>
        <taxon>Aestuariirhabdaceae</taxon>
        <taxon>Aestuariirhabdus</taxon>
    </lineage>
</organism>
<dbReference type="InterPro" id="IPR028082">
    <property type="entry name" value="Peripla_BP_I"/>
</dbReference>
<dbReference type="CDD" id="cd06338">
    <property type="entry name" value="PBP1_ABC_ligand_binding-like"/>
    <property type="match status" value="1"/>
</dbReference>
<dbReference type="PANTHER" id="PTHR30483:SF37">
    <property type="entry name" value="ABC TRANSPORTER SUBSTRATE-BINDING PROTEIN"/>
    <property type="match status" value="1"/>
</dbReference>
<feature type="signal peptide" evidence="5">
    <location>
        <begin position="1"/>
        <end position="28"/>
    </location>
</feature>
<keyword evidence="8" id="KW-1185">Reference proteome</keyword>
<evidence type="ECO:0000259" key="6">
    <source>
        <dbReference type="Pfam" id="PF13458"/>
    </source>
</evidence>
<comment type="caution">
    <text evidence="7">The sequence shown here is derived from an EMBL/GenBank/DDBJ whole genome shotgun (WGS) entry which is preliminary data.</text>
</comment>
<evidence type="ECO:0000313" key="7">
    <source>
        <dbReference type="EMBL" id="RRJ83313.1"/>
    </source>
</evidence>
<dbReference type="AlphaFoldDB" id="A0A3P3VR60"/>
<dbReference type="EMBL" id="QWEZ01000002">
    <property type="protein sequence ID" value="RRJ83313.1"/>
    <property type="molecule type" value="Genomic_DNA"/>
</dbReference>
<dbReference type="GO" id="GO:0006865">
    <property type="term" value="P:amino acid transport"/>
    <property type="evidence" value="ECO:0007669"/>
    <property type="project" value="UniProtKB-KW"/>
</dbReference>